<gene>
    <name evidence="2" type="ORF">TDIB3V08_LOCUS5359</name>
</gene>
<dbReference type="InterPro" id="IPR001806">
    <property type="entry name" value="Small_GTPase"/>
</dbReference>
<feature type="compositionally biased region" description="Basic and acidic residues" evidence="1">
    <location>
        <begin position="148"/>
        <end position="161"/>
    </location>
</feature>
<dbReference type="PROSITE" id="PS51419">
    <property type="entry name" value="RAB"/>
    <property type="match status" value="1"/>
</dbReference>
<accession>A0A7R8VM69</accession>
<protein>
    <submittedName>
        <fullName evidence="2">Uncharacterized protein</fullName>
    </submittedName>
</protein>
<evidence type="ECO:0000256" key="1">
    <source>
        <dbReference type="SAM" id="MobiDB-lite"/>
    </source>
</evidence>
<dbReference type="PRINTS" id="PR00449">
    <property type="entry name" value="RASTRNSFRMNG"/>
</dbReference>
<dbReference type="EMBL" id="OA566567">
    <property type="protein sequence ID" value="CAD7199095.1"/>
    <property type="molecule type" value="Genomic_DNA"/>
</dbReference>
<dbReference type="SUPFAM" id="SSF52540">
    <property type="entry name" value="P-loop containing nucleoside triphosphate hydrolases"/>
    <property type="match status" value="1"/>
</dbReference>
<dbReference type="Gene3D" id="3.40.50.300">
    <property type="entry name" value="P-loop containing nucleotide triphosphate hydrolases"/>
    <property type="match status" value="1"/>
</dbReference>
<proteinExistence type="predicted"/>
<reference evidence="2" key="1">
    <citation type="submission" date="2020-11" db="EMBL/GenBank/DDBJ databases">
        <authorList>
            <person name="Tran Van P."/>
        </authorList>
    </citation>
    <scope>NUCLEOTIDE SEQUENCE</scope>
</reference>
<dbReference type="InterPro" id="IPR027417">
    <property type="entry name" value="P-loop_NTPase"/>
</dbReference>
<dbReference type="AlphaFoldDB" id="A0A7R8VM69"/>
<dbReference type="Pfam" id="PF00071">
    <property type="entry name" value="Ras"/>
    <property type="match status" value="1"/>
</dbReference>
<name>A0A7R8VM69_TIMDO</name>
<dbReference type="GO" id="GO:0005525">
    <property type="term" value="F:GTP binding"/>
    <property type="evidence" value="ECO:0007669"/>
    <property type="project" value="InterPro"/>
</dbReference>
<feature type="region of interest" description="Disordered" evidence="1">
    <location>
        <begin position="148"/>
        <end position="182"/>
    </location>
</feature>
<dbReference type="GO" id="GO:0003924">
    <property type="term" value="F:GTPase activity"/>
    <property type="evidence" value="ECO:0007669"/>
    <property type="project" value="InterPro"/>
</dbReference>
<sequence>MLPPKWVQGTQNIIAALTKEATDQVVPIVLCGNKVDQRSEARLQGLACVDMVAGERLSQDHETMIFFETSSKTGLNIGDTIVTLASTPDRDSNLILPVIGSLVYCKSSALDHAAIEVGGKEQDYIHKGATNVSPGHFTIVHLEQKERSAQNRKLRSLEHRATSKRRKLYSSEPDSDYGSVQAKPDMDSELFTKNKEDFLNGLKVKEGFGNQINLCRDRQHVKLDNKTPSTSNPNGKLLCVRASPTSLLDLEVSSEFASLSLSLSYWHVKGRTEGDEQT</sequence>
<evidence type="ECO:0000313" key="2">
    <source>
        <dbReference type="EMBL" id="CAD7199095.1"/>
    </source>
</evidence>
<organism evidence="2">
    <name type="scientific">Timema douglasi</name>
    <name type="common">Walking stick</name>
    <dbReference type="NCBI Taxonomy" id="61478"/>
    <lineage>
        <taxon>Eukaryota</taxon>
        <taxon>Metazoa</taxon>
        <taxon>Ecdysozoa</taxon>
        <taxon>Arthropoda</taxon>
        <taxon>Hexapoda</taxon>
        <taxon>Insecta</taxon>
        <taxon>Pterygota</taxon>
        <taxon>Neoptera</taxon>
        <taxon>Polyneoptera</taxon>
        <taxon>Phasmatodea</taxon>
        <taxon>Timematodea</taxon>
        <taxon>Timematoidea</taxon>
        <taxon>Timematidae</taxon>
        <taxon>Timema</taxon>
    </lineage>
</organism>